<keyword evidence="3" id="KW-1185">Reference proteome</keyword>
<dbReference type="SMART" id="SM00421">
    <property type="entry name" value="HTH_LUXR"/>
    <property type="match status" value="1"/>
</dbReference>
<dbReference type="InterPro" id="IPR000792">
    <property type="entry name" value="Tscrpt_reg_LuxR_C"/>
</dbReference>
<dbReference type="Pfam" id="PF00196">
    <property type="entry name" value="GerE"/>
    <property type="match status" value="1"/>
</dbReference>
<sequence length="46" mass="5258">MTNKEIARIEGFTEVIVKMHMRSICAKLNAKNRTHAAMIARQMSII</sequence>
<feature type="domain" description="HTH luxR-type" evidence="1">
    <location>
        <begin position="1"/>
        <end position="44"/>
    </location>
</feature>
<organism evidence="2 3">
    <name type="scientific">Pseudotabrizicola alkalilacus</name>
    <dbReference type="NCBI Taxonomy" id="2305252"/>
    <lineage>
        <taxon>Bacteria</taxon>
        <taxon>Pseudomonadati</taxon>
        <taxon>Pseudomonadota</taxon>
        <taxon>Alphaproteobacteria</taxon>
        <taxon>Rhodobacterales</taxon>
        <taxon>Paracoccaceae</taxon>
        <taxon>Pseudotabrizicola</taxon>
    </lineage>
</organism>
<protein>
    <recommendedName>
        <fullName evidence="1">HTH luxR-type domain-containing protein</fullName>
    </recommendedName>
</protein>
<dbReference type="InterPro" id="IPR036388">
    <property type="entry name" value="WH-like_DNA-bd_sf"/>
</dbReference>
<gene>
    <name evidence="2" type="ORF">D1012_12245</name>
</gene>
<dbReference type="Proteomes" id="UP000284547">
    <property type="component" value="Unassembled WGS sequence"/>
</dbReference>
<evidence type="ECO:0000313" key="2">
    <source>
        <dbReference type="EMBL" id="RGP36916.1"/>
    </source>
</evidence>
<accession>A0A411Z1G7</accession>
<name>A0A411Z1G7_9RHOB</name>
<comment type="caution">
    <text evidence="2">The sequence shown here is derived from an EMBL/GenBank/DDBJ whole genome shotgun (WGS) entry which is preliminary data.</text>
</comment>
<proteinExistence type="predicted"/>
<evidence type="ECO:0000313" key="3">
    <source>
        <dbReference type="Proteomes" id="UP000284547"/>
    </source>
</evidence>
<dbReference type="GO" id="GO:0003677">
    <property type="term" value="F:DNA binding"/>
    <property type="evidence" value="ECO:0007669"/>
    <property type="project" value="InterPro"/>
</dbReference>
<dbReference type="SUPFAM" id="SSF46894">
    <property type="entry name" value="C-terminal effector domain of the bipartite response regulators"/>
    <property type="match status" value="1"/>
</dbReference>
<evidence type="ECO:0000259" key="1">
    <source>
        <dbReference type="PROSITE" id="PS50043"/>
    </source>
</evidence>
<dbReference type="Gene3D" id="1.10.10.10">
    <property type="entry name" value="Winged helix-like DNA-binding domain superfamily/Winged helix DNA-binding domain"/>
    <property type="match status" value="1"/>
</dbReference>
<dbReference type="InterPro" id="IPR016032">
    <property type="entry name" value="Sig_transdc_resp-reg_C-effctor"/>
</dbReference>
<dbReference type="AlphaFoldDB" id="A0A411Z1G7"/>
<dbReference type="OrthoDB" id="9814495at2"/>
<dbReference type="PROSITE" id="PS50043">
    <property type="entry name" value="HTH_LUXR_2"/>
    <property type="match status" value="1"/>
</dbReference>
<dbReference type="EMBL" id="QWEY01000006">
    <property type="protein sequence ID" value="RGP36916.1"/>
    <property type="molecule type" value="Genomic_DNA"/>
</dbReference>
<dbReference type="GO" id="GO:0006355">
    <property type="term" value="P:regulation of DNA-templated transcription"/>
    <property type="evidence" value="ECO:0007669"/>
    <property type="project" value="InterPro"/>
</dbReference>
<reference evidence="2 3" key="1">
    <citation type="submission" date="2018-08" db="EMBL/GenBank/DDBJ databases">
        <title>Flavobacterium tibetense sp. nov., isolated from a wetland YonghuCo on Tibetan Plateau.</title>
        <authorList>
            <person name="Phurbu D."/>
            <person name="Lu H."/>
            <person name="Xing P."/>
        </authorList>
    </citation>
    <scope>NUCLEOTIDE SEQUENCE [LARGE SCALE GENOMIC DNA]</scope>
    <source>
        <strain evidence="2 3">DJC</strain>
    </source>
</reference>